<dbReference type="Proteomes" id="UP001321542">
    <property type="component" value="Chromosome"/>
</dbReference>
<evidence type="ECO:0000256" key="1">
    <source>
        <dbReference type="SAM" id="MobiDB-lite"/>
    </source>
</evidence>
<feature type="transmembrane region" description="Helical" evidence="2">
    <location>
        <begin position="98"/>
        <end position="122"/>
    </location>
</feature>
<evidence type="ECO:0000256" key="2">
    <source>
        <dbReference type="SAM" id="Phobius"/>
    </source>
</evidence>
<sequence>MKYRAGVSMPPPQQPYGQQYPPQYPQQYPHQQPSGQPHPAPPQPYGGQPAAPYGTPYGQPPQGQPPYGQPPYGQAPYGQPYPAAWPPPPPPPKSRVGLVLGIVGGAVALLILGAAGIVVVGVNSGNGLPEAEYRLTLPETLLDGEYELAQDLSDTEGKELEEQVEGARDARDIQAAIGQYTRSGDASLSGLAISGMYGRFTNADDARQRMLTGAGEADRTSVAVQPRDFTPAGSDTTISCQVGVMEGSGLDGSVPMCSWADGNTGAIVIEITTEFLDQEPSEVDLEAFAERVQQIRSEVRKPID</sequence>
<proteinExistence type="predicted"/>
<keyword evidence="4" id="KW-1185">Reference proteome</keyword>
<feature type="compositionally biased region" description="Pro residues" evidence="1">
    <location>
        <begin position="58"/>
        <end position="69"/>
    </location>
</feature>
<feature type="compositionally biased region" description="Low complexity" evidence="1">
    <location>
        <begin position="45"/>
        <end position="57"/>
    </location>
</feature>
<reference evidence="3 4" key="2">
    <citation type="journal article" date="2023" name="ChemBioChem">
        <title>Acyltransferase Domain Exchange between Two Independent Type I Polyketide Synthases in the Same Producer Strain of Macrolide Antibiotics.</title>
        <authorList>
            <person name="Kudo F."/>
            <person name="Kishikawa K."/>
            <person name="Tsuboi K."/>
            <person name="Kido T."/>
            <person name="Usui T."/>
            <person name="Hashimoto J."/>
            <person name="Shin-Ya K."/>
            <person name="Miyanaga A."/>
            <person name="Eguchi T."/>
        </authorList>
    </citation>
    <scope>NUCLEOTIDE SEQUENCE [LARGE SCALE GENOMIC DNA]</scope>
    <source>
        <strain evidence="3 4">A-8890</strain>
    </source>
</reference>
<feature type="compositionally biased region" description="Low complexity" evidence="1">
    <location>
        <begin position="15"/>
        <end position="35"/>
    </location>
</feature>
<gene>
    <name evidence="3" type="ORF">SGFS_043090</name>
</gene>
<organism evidence="3 4">
    <name type="scientific">Streptomyces graminofaciens</name>
    <dbReference type="NCBI Taxonomy" id="68212"/>
    <lineage>
        <taxon>Bacteria</taxon>
        <taxon>Bacillati</taxon>
        <taxon>Actinomycetota</taxon>
        <taxon>Actinomycetes</taxon>
        <taxon>Kitasatosporales</taxon>
        <taxon>Streptomycetaceae</taxon>
        <taxon>Streptomyces</taxon>
    </lineage>
</organism>
<protein>
    <submittedName>
        <fullName evidence="3">Uncharacterized protein</fullName>
    </submittedName>
</protein>
<keyword evidence="2" id="KW-0812">Transmembrane</keyword>
<dbReference type="EMBL" id="AP018448">
    <property type="protein sequence ID" value="BBC33015.1"/>
    <property type="molecule type" value="Genomic_DNA"/>
</dbReference>
<accession>A0ABM7FAI8</accession>
<reference evidence="3 4" key="1">
    <citation type="journal article" date="2010" name="ChemBioChem">
        <title>Cloning and characterization of the biosynthetic gene cluster of 16-membered macrolide antibiotic FD-891: involvement of a dual functional cytochrome P450 monooxygenase catalyzing epoxidation and hydroxylation.</title>
        <authorList>
            <person name="Kudo F."/>
            <person name="Motegi A."/>
            <person name="Mizoue K."/>
            <person name="Eguchi T."/>
        </authorList>
    </citation>
    <scope>NUCLEOTIDE SEQUENCE [LARGE SCALE GENOMIC DNA]</scope>
    <source>
        <strain evidence="3 4">A-8890</strain>
    </source>
</reference>
<feature type="region of interest" description="Disordered" evidence="1">
    <location>
        <begin position="1"/>
        <end position="89"/>
    </location>
</feature>
<keyword evidence="2" id="KW-0472">Membrane</keyword>
<feature type="compositionally biased region" description="Low complexity" evidence="1">
    <location>
        <begin position="70"/>
        <end position="82"/>
    </location>
</feature>
<evidence type="ECO:0000313" key="3">
    <source>
        <dbReference type="EMBL" id="BBC33015.1"/>
    </source>
</evidence>
<evidence type="ECO:0000313" key="4">
    <source>
        <dbReference type="Proteomes" id="UP001321542"/>
    </source>
</evidence>
<keyword evidence="2" id="KW-1133">Transmembrane helix</keyword>
<name>A0ABM7FAI8_9ACTN</name>